<sequence length="309" mass="32591">MSTHRLKWRIGAGLASLALMAVTAGCGNDDSASAPDAEKPEVKIGIQDFGESKVVSEIYGQHLEANGYKVKYQELGGFRDLVLTGFESGDINFTPEYAASLLEFLNDNAGEATSDVGETVDALTPQLKKVNLTAFEPTEAVNTNTFVVTKATAEAKNLSSIGDLTADLKLGGPQDCPTNPNCLAGLKDVYGVDLSKNFTPLDGGGPNTKRALKDGNIDVAVLFSSDGAIAANDWVVLKDDKGLLKADNIIPVASTKLADAGGKDLASTVDEVSGTLTTDKLVDLNKRFDIDKDDAEDIAKDYLAEEGLN</sequence>
<dbReference type="GO" id="GO:0022857">
    <property type="term" value="F:transmembrane transporter activity"/>
    <property type="evidence" value="ECO:0007669"/>
    <property type="project" value="InterPro"/>
</dbReference>
<protein>
    <submittedName>
        <fullName evidence="3">Putative Glycine betaine/choline-binding protein of an ABC-type transport system</fullName>
    </submittedName>
</protein>
<dbReference type="AlphaFoldDB" id="R4Z3M4"/>
<dbReference type="GO" id="GO:0043190">
    <property type="term" value="C:ATP-binding cassette (ABC) transporter complex"/>
    <property type="evidence" value="ECO:0007669"/>
    <property type="project" value="InterPro"/>
</dbReference>
<dbReference type="HOGENOM" id="CLU_038355_1_2_11"/>
<evidence type="ECO:0000256" key="1">
    <source>
        <dbReference type="SAM" id="SignalP"/>
    </source>
</evidence>
<dbReference type="EMBL" id="CANL01000024">
    <property type="protein sequence ID" value="CCM63891.1"/>
    <property type="molecule type" value="Genomic_DNA"/>
</dbReference>
<dbReference type="STRING" id="1229780.BN381_300038"/>
<dbReference type="Gene3D" id="3.40.190.10">
    <property type="entry name" value="Periplasmic binding protein-like II"/>
    <property type="match status" value="1"/>
</dbReference>
<dbReference type="PROSITE" id="PS51257">
    <property type="entry name" value="PROKAR_LIPOPROTEIN"/>
    <property type="match status" value="1"/>
</dbReference>
<feature type="signal peptide" evidence="1">
    <location>
        <begin position="1"/>
        <end position="24"/>
    </location>
</feature>
<evidence type="ECO:0000313" key="4">
    <source>
        <dbReference type="Proteomes" id="UP000018291"/>
    </source>
</evidence>
<accession>R4Z3M4</accession>
<feature type="chain" id="PRO_5038725696" evidence="1">
    <location>
        <begin position="25"/>
        <end position="309"/>
    </location>
</feature>
<keyword evidence="1" id="KW-0732">Signal</keyword>
<dbReference type="RefSeq" id="WP_012227203.1">
    <property type="nucleotide sequence ID" value="NZ_HG422565.1"/>
</dbReference>
<gene>
    <name evidence="3" type="ORF">BN381_300038</name>
</gene>
<dbReference type="CDD" id="cd13606">
    <property type="entry name" value="PBP2_ProX_like"/>
    <property type="match status" value="1"/>
</dbReference>
<proteinExistence type="predicted"/>
<dbReference type="Gene3D" id="3.40.190.120">
    <property type="entry name" value="Osmoprotection protein (prox), domain 2"/>
    <property type="match status" value="1"/>
</dbReference>
<dbReference type="Pfam" id="PF04069">
    <property type="entry name" value="OpuAC"/>
    <property type="match status" value="1"/>
</dbReference>
<comment type="caution">
    <text evidence="3">The sequence shown here is derived from an EMBL/GenBank/DDBJ whole genome shotgun (WGS) entry which is preliminary data.</text>
</comment>
<name>R4Z3M4_9ACTN</name>
<dbReference type="Proteomes" id="UP000018291">
    <property type="component" value="Unassembled WGS sequence"/>
</dbReference>
<reference evidence="3 4" key="1">
    <citation type="journal article" date="2013" name="ISME J.">
        <title>Metabolic model for the filamentous 'Candidatus Microthrix parvicella' based on genomic and metagenomic analyses.</title>
        <authorList>
            <person name="Jon McIlroy S."/>
            <person name="Kristiansen R."/>
            <person name="Albertsen M."/>
            <person name="Michael Karst S."/>
            <person name="Rossetti S."/>
            <person name="Lund Nielsen J."/>
            <person name="Tandoi V."/>
            <person name="James Seviour R."/>
            <person name="Nielsen P.H."/>
        </authorList>
    </citation>
    <scope>NUCLEOTIDE SEQUENCE [LARGE SCALE GENOMIC DNA]</scope>
    <source>
        <strain evidence="3 4">RN1</strain>
    </source>
</reference>
<keyword evidence="4" id="KW-1185">Reference proteome</keyword>
<evidence type="ECO:0000313" key="3">
    <source>
        <dbReference type="EMBL" id="CCM63891.1"/>
    </source>
</evidence>
<dbReference type="eggNOG" id="COG1732">
    <property type="taxonomic scope" value="Bacteria"/>
</dbReference>
<dbReference type="InterPro" id="IPR007210">
    <property type="entry name" value="ABC_Gly_betaine_transp_sub-bd"/>
</dbReference>
<dbReference type="SUPFAM" id="SSF53850">
    <property type="entry name" value="Periplasmic binding protein-like II"/>
    <property type="match status" value="1"/>
</dbReference>
<organism evidence="3 4">
    <name type="scientific">Candidatus Neomicrothrix parvicella RN1</name>
    <dbReference type="NCBI Taxonomy" id="1229780"/>
    <lineage>
        <taxon>Bacteria</taxon>
        <taxon>Bacillati</taxon>
        <taxon>Actinomycetota</taxon>
        <taxon>Acidimicrobiia</taxon>
        <taxon>Acidimicrobiales</taxon>
        <taxon>Microthrixaceae</taxon>
        <taxon>Candidatus Neomicrothrix</taxon>
    </lineage>
</organism>
<evidence type="ECO:0000259" key="2">
    <source>
        <dbReference type="Pfam" id="PF04069"/>
    </source>
</evidence>
<dbReference type="OrthoDB" id="9781705at2"/>
<feature type="domain" description="ABC-type glycine betaine transport system substrate-binding" evidence="2">
    <location>
        <begin position="41"/>
        <end position="305"/>
    </location>
</feature>